<dbReference type="Gene3D" id="3.30.420.40">
    <property type="match status" value="2"/>
</dbReference>
<dbReference type="Proteomes" id="UP001470230">
    <property type="component" value="Unassembled WGS sequence"/>
</dbReference>
<evidence type="ECO:0000256" key="4">
    <source>
        <dbReference type="SAM" id="MobiDB-lite"/>
    </source>
</evidence>
<name>A0ABR2KU65_9EUKA</name>
<feature type="chain" id="PRO_5045124780" description="DnaK protein" evidence="5">
    <location>
        <begin position="17"/>
        <end position="822"/>
    </location>
</feature>
<gene>
    <name evidence="6" type="ORF">M9Y10_022783</name>
</gene>
<dbReference type="Gene3D" id="3.90.640.10">
    <property type="entry name" value="Actin, Chain A, domain 4"/>
    <property type="match status" value="1"/>
</dbReference>
<keyword evidence="5" id="KW-0732">Signal</keyword>
<dbReference type="InterPro" id="IPR013126">
    <property type="entry name" value="Hsp_70_fam"/>
</dbReference>
<keyword evidence="3" id="KW-0143">Chaperone</keyword>
<organism evidence="6 7">
    <name type="scientific">Tritrichomonas musculus</name>
    <dbReference type="NCBI Taxonomy" id="1915356"/>
    <lineage>
        <taxon>Eukaryota</taxon>
        <taxon>Metamonada</taxon>
        <taxon>Parabasalia</taxon>
        <taxon>Tritrichomonadida</taxon>
        <taxon>Tritrichomonadidae</taxon>
        <taxon>Tritrichomonas</taxon>
    </lineage>
</organism>
<evidence type="ECO:0000256" key="5">
    <source>
        <dbReference type="SAM" id="SignalP"/>
    </source>
</evidence>
<keyword evidence="7" id="KW-1185">Reference proteome</keyword>
<dbReference type="InterPro" id="IPR043129">
    <property type="entry name" value="ATPase_NBD"/>
</dbReference>
<evidence type="ECO:0008006" key="8">
    <source>
        <dbReference type="Google" id="ProtNLM"/>
    </source>
</evidence>
<dbReference type="PANTHER" id="PTHR45639:SF3">
    <property type="entry name" value="HYPOXIA UP-REGULATED PROTEIN 1"/>
    <property type="match status" value="1"/>
</dbReference>
<proteinExistence type="predicted"/>
<accession>A0ABR2KU65</accession>
<sequence>MIFTLLIAFSRSTIYSVDIGSDNIRVSFAMNDGQLSIQPNSYNQRYNPNTIGFGIKDSESDIYSHRWYTGSDAFIIAEQNSSRVVQNPFSYLTKTNGTNTDSKSSFPLTGIHPAVASAILIGASLPNLVPKTDKVIVTVPTTSSPKYRSVLRDIVMPLANVKKVSLIDKSAAIVSSYLIERLNRTSKVSTDVLFIDIGTSESEFSYYRLSARNTVLNAQLIDFRSTKEISGNSLDQSLLKIIIDKLVSENVIELNAIKGNEQLLTELRKIAKKKKEMFSISENVTINLSEECLVNPILDKYLNLSLYKNKEELEALNDNQLNETTDDNETANSTKEVQNHGFYFIVNMNETSIGICEKLLKMVKYFPTPDRIEFVGGASRYPAFSKTLSDFYDTNTTQVAHSLNPDEAASLGAVYYEAVRSKILFGVKLNITMKSLFGYIIRKGESEASLFDSWSNLKMTYICLQSNKDFAFSLKVNKSDKIDVKFDDEEGQNDQEDGEFITVNVKGLSEIAETPGLKSDNFIVNATFNYKANDDVFELKSLKTSNFVDGKKMLWEVGFEESLTDSSLYIPHKQSKIVSQAIIDLKKQLKKPTIAQRLLVMLYETLNRIKYEADYQVVTTIDQRLNTSKFLTEVCSNLSSIGKNPKEIKATHNKVEFKLRGELLRANERKERPGALASLQIAIEKAEEAIPTATTDETAIQRFVEYFNITKIWKQVAEEVDPLQNPVITAQDIYRRANTLMGKIPSLFGPKRHVTHFRTAPPYTPEPEKANDDNVNQTETNETKLNQETNETNVNQENAEPKSADNQTATNEKPAKVDNSEL</sequence>
<dbReference type="PANTHER" id="PTHR45639">
    <property type="entry name" value="HSC70CB, ISOFORM G-RELATED"/>
    <property type="match status" value="1"/>
</dbReference>
<dbReference type="SUPFAM" id="SSF53067">
    <property type="entry name" value="Actin-like ATPase domain"/>
    <property type="match status" value="2"/>
</dbReference>
<feature type="signal peptide" evidence="5">
    <location>
        <begin position="1"/>
        <end position="16"/>
    </location>
</feature>
<comment type="caution">
    <text evidence="6">The sequence shown here is derived from an EMBL/GenBank/DDBJ whole genome shotgun (WGS) entry which is preliminary data.</text>
</comment>
<feature type="region of interest" description="Disordered" evidence="4">
    <location>
        <begin position="752"/>
        <end position="822"/>
    </location>
</feature>
<evidence type="ECO:0000313" key="7">
    <source>
        <dbReference type="Proteomes" id="UP001470230"/>
    </source>
</evidence>
<feature type="compositionally biased region" description="Basic and acidic residues" evidence="4">
    <location>
        <begin position="813"/>
        <end position="822"/>
    </location>
</feature>
<feature type="compositionally biased region" description="Low complexity" evidence="4">
    <location>
        <begin position="786"/>
        <end position="798"/>
    </location>
</feature>
<protein>
    <recommendedName>
        <fullName evidence="8">DnaK protein</fullName>
    </recommendedName>
</protein>
<feature type="compositionally biased region" description="Polar residues" evidence="4">
    <location>
        <begin position="773"/>
        <end position="784"/>
    </location>
</feature>
<evidence type="ECO:0000256" key="2">
    <source>
        <dbReference type="ARBA" id="ARBA00022840"/>
    </source>
</evidence>
<evidence type="ECO:0000256" key="3">
    <source>
        <dbReference type="ARBA" id="ARBA00023186"/>
    </source>
</evidence>
<reference evidence="6 7" key="1">
    <citation type="submission" date="2024-04" db="EMBL/GenBank/DDBJ databases">
        <title>Tritrichomonas musculus Genome.</title>
        <authorList>
            <person name="Alves-Ferreira E."/>
            <person name="Grigg M."/>
            <person name="Lorenzi H."/>
            <person name="Galac M."/>
        </authorList>
    </citation>
    <scope>NUCLEOTIDE SEQUENCE [LARGE SCALE GENOMIC DNA]</scope>
    <source>
        <strain evidence="6 7">EAF2021</strain>
    </source>
</reference>
<dbReference type="EMBL" id="JAPFFF010000003">
    <property type="protein sequence ID" value="KAK8894348.1"/>
    <property type="molecule type" value="Genomic_DNA"/>
</dbReference>
<evidence type="ECO:0000313" key="6">
    <source>
        <dbReference type="EMBL" id="KAK8894348.1"/>
    </source>
</evidence>
<keyword evidence="2" id="KW-0067">ATP-binding</keyword>
<evidence type="ECO:0000256" key="1">
    <source>
        <dbReference type="ARBA" id="ARBA00022741"/>
    </source>
</evidence>
<keyword evidence="1" id="KW-0547">Nucleotide-binding</keyword>